<dbReference type="RefSeq" id="XP_025473280.1">
    <property type="nucleotide sequence ID" value="XM_025610548.1"/>
</dbReference>
<organism evidence="1 2">
    <name type="scientific">Aspergillus sclerotioniger CBS 115572</name>
    <dbReference type="NCBI Taxonomy" id="1450535"/>
    <lineage>
        <taxon>Eukaryota</taxon>
        <taxon>Fungi</taxon>
        <taxon>Dikarya</taxon>
        <taxon>Ascomycota</taxon>
        <taxon>Pezizomycotina</taxon>
        <taxon>Eurotiomycetes</taxon>
        <taxon>Eurotiomycetidae</taxon>
        <taxon>Eurotiales</taxon>
        <taxon>Aspergillaceae</taxon>
        <taxon>Aspergillus</taxon>
        <taxon>Aspergillus subgen. Circumdati</taxon>
    </lineage>
</organism>
<accession>A0A317XDB0</accession>
<comment type="caution">
    <text evidence="1">The sequence shown here is derived from an EMBL/GenBank/DDBJ whole genome shotgun (WGS) entry which is preliminary data.</text>
</comment>
<dbReference type="AlphaFoldDB" id="A0A317XDB0"/>
<gene>
    <name evidence="1" type="ORF">BO94DRAFT_529900</name>
</gene>
<dbReference type="GeneID" id="37112691"/>
<dbReference type="Proteomes" id="UP000246702">
    <property type="component" value="Unassembled WGS sequence"/>
</dbReference>
<proteinExistence type="predicted"/>
<evidence type="ECO:0000313" key="1">
    <source>
        <dbReference type="EMBL" id="PWY96519.1"/>
    </source>
</evidence>
<protein>
    <submittedName>
        <fullName evidence="1">Uncharacterized protein</fullName>
    </submittedName>
</protein>
<keyword evidence="2" id="KW-1185">Reference proteome</keyword>
<dbReference type="EMBL" id="MSFK01000001">
    <property type="protein sequence ID" value="PWY96519.1"/>
    <property type="molecule type" value="Genomic_DNA"/>
</dbReference>
<sequence>MVRWTSDGGYHTSRSSPILSDPPFALLHGRVSLSVPPATPPPGPFWDAEVFHGPDVPRADLEGRKEVNWT</sequence>
<evidence type="ECO:0000313" key="2">
    <source>
        <dbReference type="Proteomes" id="UP000246702"/>
    </source>
</evidence>
<name>A0A317XDB0_9EURO</name>
<reference evidence="1 2" key="1">
    <citation type="submission" date="2016-12" db="EMBL/GenBank/DDBJ databases">
        <title>The genomes of Aspergillus section Nigri reveals drivers in fungal speciation.</title>
        <authorList>
            <consortium name="DOE Joint Genome Institute"/>
            <person name="Vesth T.C."/>
            <person name="Nybo J."/>
            <person name="Theobald S."/>
            <person name="Brandl J."/>
            <person name="Frisvad J.C."/>
            <person name="Nielsen K.F."/>
            <person name="Lyhne E.K."/>
            <person name="Kogle M.E."/>
            <person name="Kuo A."/>
            <person name="Riley R."/>
            <person name="Clum A."/>
            <person name="Nolan M."/>
            <person name="Lipzen A."/>
            <person name="Salamov A."/>
            <person name="Henrissat B."/>
            <person name="Wiebenga A."/>
            <person name="De Vries R.P."/>
            <person name="Grigoriev I.V."/>
            <person name="Mortensen U.H."/>
            <person name="Andersen M.R."/>
            <person name="Baker S.E."/>
        </authorList>
    </citation>
    <scope>NUCLEOTIDE SEQUENCE [LARGE SCALE GENOMIC DNA]</scope>
    <source>
        <strain evidence="1 2">CBS 115572</strain>
    </source>
</reference>